<gene>
    <name evidence="4" type="ORF">B0T19DRAFT_426476</name>
</gene>
<accession>A0AAE0IE99</accession>
<dbReference type="EMBL" id="JAUEPO010000004">
    <property type="protein sequence ID" value="KAK3323593.1"/>
    <property type="molecule type" value="Genomic_DNA"/>
</dbReference>
<evidence type="ECO:0000313" key="4">
    <source>
        <dbReference type="EMBL" id="KAK3323593.1"/>
    </source>
</evidence>
<dbReference type="GO" id="GO:0006107">
    <property type="term" value="P:oxaloacetate metabolic process"/>
    <property type="evidence" value="ECO:0007669"/>
    <property type="project" value="UniProtKB-ARBA"/>
</dbReference>
<dbReference type="Gene3D" id="3.90.850.10">
    <property type="entry name" value="Fumarylacetoacetase-like, C-terminal domain"/>
    <property type="match status" value="1"/>
</dbReference>
<evidence type="ECO:0000256" key="1">
    <source>
        <dbReference type="ARBA" id="ARBA00010211"/>
    </source>
</evidence>
<sequence length="290" mass="30924">MAFQRLVRFVPKGSDDKVLIGEPVDSSVDVGKAVRNGEDVQVKVFSGTSVLDAGAPTDEVAVIGRILSPVSQEEVGTIRCIGLNYKKHAEEAKMSIPNIPTLFLKPATSLADPWPAPTIIPKHTIETDTADYESELAIVLGKQAKNVSEADALDYVLGYTACNDVSSRAAQFAQTQWCYSKGFDGACPLGPVLVSPSVVPDVGKLQLRGIKNGKVLQDSPLTDLIFSVAEVVSFCSQGTTLPKGTVIITGTPAGVGMAKSPKELLHEGDEFVVEIQPHIGSLYNVFENEK</sequence>
<dbReference type="GO" id="GO:0018773">
    <property type="term" value="F:acetylpyruvate hydrolase activity"/>
    <property type="evidence" value="ECO:0007669"/>
    <property type="project" value="TreeGrafter"/>
</dbReference>
<dbReference type="GO" id="GO:0046872">
    <property type="term" value="F:metal ion binding"/>
    <property type="evidence" value="ECO:0007669"/>
    <property type="project" value="UniProtKB-KW"/>
</dbReference>
<proteinExistence type="inferred from homology"/>
<dbReference type="GO" id="GO:0050163">
    <property type="term" value="F:oxaloacetate tautomerase activity"/>
    <property type="evidence" value="ECO:0007669"/>
    <property type="project" value="UniProtKB-ARBA"/>
</dbReference>
<reference evidence="4" key="1">
    <citation type="journal article" date="2023" name="Mol. Phylogenet. Evol.">
        <title>Genome-scale phylogeny and comparative genomics of the fungal order Sordariales.</title>
        <authorList>
            <person name="Hensen N."/>
            <person name="Bonometti L."/>
            <person name="Westerberg I."/>
            <person name="Brannstrom I.O."/>
            <person name="Guillou S."/>
            <person name="Cros-Aarteil S."/>
            <person name="Calhoun S."/>
            <person name="Haridas S."/>
            <person name="Kuo A."/>
            <person name="Mondo S."/>
            <person name="Pangilinan J."/>
            <person name="Riley R."/>
            <person name="LaButti K."/>
            <person name="Andreopoulos B."/>
            <person name="Lipzen A."/>
            <person name="Chen C."/>
            <person name="Yan M."/>
            <person name="Daum C."/>
            <person name="Ng V."/>
            <person name="Clum A."/>
            <person name="Steindorff A."/>
            <person name="Ohm R.A."/>
            <person name="Martin F."/>
            <person name="Silar P."/>
            <person name="Natvig D.O."/>
            <person name="Lalanne C."/>
            <person name="Gautier V."/>
            <person name="Ament-Velasquez S.L."/>
            <person name="Kruys A."/>
            <person name="Hutchinson M.I."/>
            <person name="Powell A.J."/>
            <person name="Barry K."/>
            <person name="Miller A.N."/>
            <person name="Grigoriev I.V."/>
            <person name="Debuchy R."/>
            <person name="Gladieux P."/>
            <person name="Hiltunen Thoren M."/>
            <person name="Johannesson H."/>
        </authorList>
    </citation>
    <scope>NUCLEOTIDE SEQUENCE</scope>
    <source>
        <strain evidence="4">SMH4131-1</strain>
    </source>
</reference>
<evidence type="ECO:0000259" key="3">
    <source>
        <dbReference type="Pfam" id="PF01557"/>
    </source>
</evidence>
<comment type="caution">
    <text evidence="4">The sequence shown here is derived from an EMBL/GenBank/DDBJ whole genome shotgun (WGS) entry which is preliminary data.</text>
</comment>
<comment type="similarity">
    <text evidence="1">Belongs to the FAH family.</text>
</comment>
<dbReference type="PANTHER" id="PTHR11820:SF7">
    <property type="entry name" value="ACYLPYRUVASE FAHD1, MITOCHONDRIAL"/>
    <property type="match status" value="1"/>
</dbReference>
<organism evidence="4 5">
    <name type="scientific">Cercophora scortea</name>
    <dbReference type="NCBI Taxonomy" id="314031"/>
    <lineage>
        <taxon>Eukaryota</taxon>
        <taxon>Fungi</taxon>
        <taxon>Dikarya</taxon>
        <taxon>Ascomycota</taxon>
        <taxon>Pezizomycotina</taxon>
        <taxon>Sordariomycetes</taxon>
        <taxon>Sordariomycetidae</taxon>
        <taxon>Sordariales</taxon>
        <taxon>Lasiosphaeriaceae</taxon>
        <taxon>Cercophora</taxon>
    </lineage>
</organism>
<dbReference type="Pfam" id="PF01557">
    <property type="entry name" value="FAA_hydrolase"/>
    <property type="match status" value="1"/>
</dbReference>
<protein>
    <recommendedName>
        <fullName evidence="3">Fumarylacetoacetase-like C-terminal domain-containing protein</fullName>
    </recommendedName>
</protein>
<dbReference type="PANTHER" id="PTHR11820">
    <property type="entry name" value="ACYLPYRUVASE"/>
    <property type="match status" value="1"/>
</dbReference>
<dbReference type="SUPFAM" id="SSF56529">
    <property type="entry name" value="FAH"/>
    <property type="match status" value="1"/>
</dbReference>
<dbReference type="AlphaFoldDB" id="A0AAE0IE99"/>
<keyword evidence="2" id="KW-0479">Metal-binding</keyword>
<name>A0AAE0IE99_9PEZI</name>
<dbReference type="Proteomes" id="UP001286456">
    <property type="component" value="Unassembled WGS sequence"/>
</dbReference>
<keyword evidence="5" id="KW-1185">Reference proteome</keyword>
<dbReference type="InterPro" id="IPR011234">
    <property type="entry name" value="Fumarylacetoacetase-like_C"/>
</dbReference>
<feature type="domain" description="Fumarylacetoacetase-like C-terminal" evidence="3">
    <location>
        <begin position="77"/>
        <end position="285"/>
    </location>
</feature>
<dbReference type="InterPro" id="IPR036663">
    <property type="entry name" value="Fumarylacetoacetase_C_sf"/>
</dbReference>
<dbReference type="FunFam" id="3.90.850.10:FF:000002">
    <property type="entry name" value="2-hydroxyhepta-2,4-diene-1,7-dioate isomerase"/>
    <property type="match status" value="1"/>
</dbReference>
<evidence type="ECO:0000256" key="2">
    <source>
        <dbReference type="ARBA" id="ARBA00022723"/>
    </source>
</evidence>
<reference evidence="4" key="2">
    <citation type="submission" date="2023-06" db="EMBL/GenBank/DDBJ databases">
        <authorList>
            <consortium name="Lawrence Berkeley National Laboratory"/>
            <person name="Haridas S."/>
            <person name="Hensen N."/>
            <person name="Bonometti L."/>
            <person name="Westerberg I."/>
            <person name="Brannstrom I.O."/>
            <person name="Guillou S."/>
            <person name="Cros-Aarteil S."/>
            <person name="Calhoun S."/>
            <person name="Kuo A."/>
            <person name="Mondo S."/>
            <person name="Pangilinan J."/>
            <person name="Riley R."/>
            <person name="Labutti K."/>
            <person name="Andreopoulos B."/>
            <person name="Lipzen A."/>
            <person name="Chen C."/>
            <person name="Yanf M."/>
            <person name="Daum C."/>
            <person name="Ng V."/>
            <person name="Clum A."/>
            <person name="Steindorff A."/>
            <person name="Ohm R."/>
            <person name="Martin F."/>
            <person name="Silar P."/>
            <person name="Natvig D."/>
            <person name="Lalanne C."/>
            <person name="Gautier V."/>
            <person name="Ament-Velasquez S.L."/>
            <person name="Kruys A."/>
            <person name="Hutchinson M.I."/>
            <person name="Powell A.J."/>
            <person name="Barry K."/>
            <person name="Miller A.N."/>
            <person name="Grigoriev I.V."/>
            <person name="Debuchy R."/>
            <person name="Gladieux P."/>
            <person name="Thoren M.H."/>
            <person name="Johannesson H."/>
        </authorList>
    </citation>
    <scope>NUCLEOTIDE SEQUENCE</scope>
    <source>
        <strain evidence="4">SMH4131-1</strain>
    </source>
</reference>
<evidence type="ECO:0000313" key="5">
    <source>
        <dbReference type="Proteomes" id="UP001286456"/>
    </source>
</evidence>